<dbReference type="AlphaFoldDB" id="A0A0C3DW74"/>
<evidence type="ECO:0008006" key="3">
    <source>
        <dbReference type="Google" id="ProtNLM"/>
    </source>
</evidence>
<proteinExistence type="predicted"/>
<dbReference type="InParanoid" id="A0A0C3DW74"/>
<dbReference type="Proteomes" id="UP000053989">
    <property type="component" value="Unassembled WGS sequence"/>
</dbReference>
<dbReference type="OrthoDB" id="2986975at2759"/>
<gene>
    <name evidence="1" type="ORF">SCLCIDRAFT_114440</name>
</gene>
<name>A0A0C3DW74_9AGAM</name>
<keyword evidence="2" id="KW-1185">Reference proteome</keyword>
<dbReference type="EMBL" id="KN822026">
    <property type="protein sequence ID" value="KIM64825.1"/>
    <property type="molecule type" value="Genomic_DNA"/>
</dbReference>
<sequence length="222" mass="25239">KFTTVVTLQEQMRVTDPIWQDFLQHLQVGQVQEAHIAMLRTLVLTNPKGVETDFSSSPWNNASLVTPRHGVSRIWNDTALRKHGRDAQYVVSECQEEDTIKGQPLSLRERYAALLRHQGADSRQRKQDLPDTVCVACGMKVMVTQNVETDLDITNGARGTVVDIWLNPDEPPISTEQPLIKLKYMPLYILVKLERTRATQLQDLEESVIPVEPALSYHLSDR</sequence>
<dbReference type="HOGENOM" id="CLU_084958_0_0_1"/>
<dbReference type="STRING" id="1036808.A0A0C3DW74"/>
<accession>A0A0C3DW74</accession>
<reference evidence="2" key="2">
    <citation type="submission" date="2015-01" db="EMBL/GenBank/DDBJ databases">
        <title>Evolutionary Origins and Diversification of the Mycorrhizal Mutualists.</title>
        <authorList>
            <consortium name="DOE Joint Genome Institute"/>
            <consortium name="Mycorrhizal Genomics Consortium"/>
            <person name="Kohler A."/>
            <person name="Kuo A."/>
            <person name="Nagy L.G."/>
            <person name="Floudas D."/>
            <person name="Copeland A."/>
            <person name="Barry K.W."/>
            <person name="Cichocki N."/>
            <person name="Veneault-Fourrey C."/>
            <person name="LaButti K."/>
            <person name="Lindquist E.A."/>
            <person name="Lipzen A."/>
            <person name="Lundell T."/>
            <person name="Morin E."/>
            <person name="Murat C."/>
            <person name="Riley R."/>
            <person name="Ohm R."/>
            <person name="Sun H."/>
            <person name="Tunlid A."/>
            <person name="Henrissat B."/>
            <person name="Grigoriev I.V."/>
            <person name="Hibbett D.S."/>
            <person name="Martin F."/>
        </authorList>
    </citation>
    <scope>NUCLEOTIDE SEQUENCE [LARGE SCALE GENOMIC DNA]</scope>
    <source>
        <strain evidence="2">Foug A</strain>
    </source>
</reference>
<evidence type="ECO:0000313" key="1">
    <source>
        <dbReference type="EMBL" id="KIM64825.1"/>
    </source>
</evidence>
<protein>
    <recommendedName>
        <fullName evidence="3">DNA helicase</fullName>
    </recommendedName>
</protein>
<organism evidence="1 2">
    <name type="scientific">Scleroderma citrinum Foug A</name>
    <dbReference type="NCBI Taxonomy" id="1036808"/>
    <lineage>
        <taxon>Eukaryota</taxon>
        <taxon>Fungi</taxon>
        <taxon>Dikarya</taxon>
        <taxon>Basidiomycota</taxon>
        <taxon>Agaricomycotina</taxon>
        <taxon>Agaricomycetes</taxon>
        <taxon>Agaricomycetidae</taxon>
        <taxon>Boletales</taxon>
        <taxon>Sclerodermatineae</taxon>
        <taxon>Sclerodermataceae</taxon>
        <taxon>Scleroderma</taxon>
    </lineage>
</organism>
<feature type="non-terminal residue" evidence="1">
    <location>
        <position position="1"/>
    </location>
</feature>
<reference evidence="1 2" key="1">
    <citation type="submission" date="2014-04" db="EMBL/GenBank/DDBJ databases">
        <authorList>
            <consortium name="DOE Joint Genome Institute"/>
            <person name="Kuo A."/>
            <person name="Kohler A."/>
            <person name="Nagy L.G."/>
            <person name="Floudas D."/>
            <person name="Copeland A."/>
            <person name="Barry K.W."/>
            <person name="Cichocki N."/>
            <person name="Veneault-Fourrey C."/>
            <person name="LaButti K."/>
            <person name="Lindquist E.A."/>
            <person name="Lipzen A."/>
            <person name="Lundell T."/>
            <person name="Morin E."/>
            <person name="Murat C."/>
            <person name="Sun H."/>
            <person name="Tunlid A."/>
            <person name="Henrissat B."/>
            <person name="Grigoriev I.V."/>
            <person name="Hibbett D.S."/>
            <person name="Martin F."/>
            <person name="Nordberg H.P."/>
            <person name="Cantor M.N."/>
            <person name="Hua S.X."/>
        </authorList>
    </citation>
    <scope>NUCLEOTIDE SEQUENCE [LARGE SCALE GENOMIC DNA]</scope>
    <source>
        <strain evidence="1 2">Foug A</strain>
    </source>
</reference>
<evidence type="ECO:0000313" key="2">
    <source>
        <dbReference type="Proteomes" id="UP000053989"/>
    </source>
</evidence>